<evidence type="ECO:0000256" key="3">
    <source>
        <dbReference type="ARBA" id="ARBA00022630"/>
    </source>
</evidence>
<evidence type="ECO:0000313" key="8">
    <source>
        <dbReference type="Proteomes" id="UP000315783"/>
    </source>
</evidence>
<gene>
    <name evidence="7" type="ORF">IF1G_09502</name>
</gene>
<dbReference type="PANTHER" id="PTHR42973:SF9">
    <property type="entry name" value="FAD-BINDING PCMH-TYPE DOMAIN-CONTAINING PROTEIN-RELATED"/>
    <property type="match status" value="1"/>
</dbReference>
<evidence type="ECO:0000313" key="7">
    <source>
        <dbReference type="EMBL" id="TQV91917.1"/>
    </source>
</evidence>
<dbReference type="OrthoDB" id="415825at2759"/>
<dbReference type="Gene3D" id="3.40.462.20">
    <property type="match status" value="1"/>
</dbReference>
<evidence type="ECO:0000256" key="5">
    <source>
        <dbReference type="ARBA" id="ARBA00023002"/>
    </source>
</evidence>
<evidence type="ECO:0000256" key="4">
    <source>
        <dbReference type="ARBA" id="ARBA00022827"/>
    </source>
</evidence>
<dbReference type="PANTHER" id="PTHR42973">
    <property type="entry name" value="BINDING OXIDOREDUCTASE, PUTATIVE (AFU_ORTHOLOGUE AFUA_1G17690)-RELATED"/>
    <property type="match status" value="1"/>
</dbReference>
<dbReference type="Pfam" id="PF08031">
    <property type="entry name" value="BBE"/>
    <property type="match status" value="1"/>
</dbReference>
<proteinExistence type="inferred from homology"/>
<dbReference type="EMBL" id="SPUK01000017">
    <property type="protein sequence ID" value="TQV91917.1"/>
    <property type="molecule type" value="Genomic_DNA"/>
</dbReference>
<dbReference type="InterPro" id="IPR016166">
    <property type="entry name" value="FAD-bd_PCMH"/>
</dbReference>
<organism evidence="7 8">
    <name type="scientific">Cordyceps javanica</name>
    <dbReference type="NCBI Taxonomy" id="43265"/>
    <lineage>
        <taxon>Eukaryota</taxon>
        <taxon>Fungi</taxon>
        <taxon>Dikarya</taxon>
        <taxon>Ascomycota</taxon>
        <taxon>Pezizomycotina</taxon>
        <taxon>Sordariomycetes</taxon>
        <taxon>Hypocreomycetidae</taxon>
        <taxon>Hypocreales</taxon>
        <taxon>Cordycipitaceae</taxon>
        <taxon>Cordyceps</taxon>
    </lineage>
</organism>
<comment type="caution">
    <text evidence="7">The sequence shown here is derived from an EMBL/GenBank/DDBJ whole genome shotgun (WGS) entry which is preliminary data.</text>
</comment>
<dbReference type="Gene3D" id="3.30.465.10">
    <property type="match status" value="1"/>
</dbReference>
<dbReference type="InterPro" id="IPR050416">
    <property type="entry name" value="FAD-linked_Oxidoreductase"/>
</dbReference>
<dbReference type="AlphaFoldDB" id="A0A545VQ45"/>
<dbReference type="PROSITE" id="PS51387">
    <property type="entry name" value="FAD_PCMH"/>
    <property type="match status" value="1"/>
</dbReference>
<evidence type="ECO:0000256" key="1">
    <source>
        <dbReference type="ARBA" id="ARBA00001974"/>
    </source>
</evidence>
<dbReference type="GO" id="GO:0071949">
    <property type="term" value="F:FAD binding"/>
    <property type="evidence" value="ECO:0007669"/>
    <property type="project" value="InterPro"/>
</dbReference>
<dbReference type="InterPro" id="IPR016169">
    <property type="entry name" value="FAD-bd_PCMH_sub2"/>
</dbReference>
<dbReference type="InterPro" id="IPR036318">
    <property type="entry name" value="FAD-bd_PCMH-like_sf"/>
</dbReference>
<keyword evidence="4" id="KW-0274">FAD</keyword>
<dbReference type="STRING" id="43265.A0A545VQ45"/>
<dbReference type="GO" id="GO:0016491">
    <property type="term" value="F:oxidoreductase activity"/>
    <property type="evidence" value="ECO:0007669"/>
    <property type="project" value="UniProtKB-KW"/>
</dbReference>
<keyword evidence="5" id="KW-0560">Oxidoreductase</keyword>
<accession>A0A545VQ45</accession>
<comment type="cofactor">
    <cofactor evidence="1">
        <name>FAD</name>
        <dbReference type="ChEBI" id="CHEBI:57692"/>
    </cofactor>
</comment>
<dbReference type="InterPro" id="IPR012951">
    <property type="entry name" value="BBE"/>
</dbReference>
<protein>
    <submittedName>
        <fullName evidence="7">FAD binding domain-containing protein</fullName>
    </submittedName>
</protein>
<dbReference type="InterPro" id="IPR006094">
    <property type="entry name" value="Oxid_FAD_bind_N"/>
</dbReference>
<name>A0A545VQ45_9HYPO</name>
<keyword evidence="8" id="KW-1185">Reference proteome</keyword>
<dbReference type="SUPFAM" id="SSF56176">
    <property type="entry name" value="FAD-binding/transporter-associated domain-like"/>
    <property type="match status" value="1"/>
</dbReference>
<evidence type="ECO:0000259" key="6">
    <source>
        <dbReference type="PROSITE" id="PS51387"/>
    </source>
</evidence>
<dbReference type="Gene3D" id="3.30.43.10">
    <property type="entry name" value="Uridine Diphospho-n-acetylenolpyruvylglucosamine Reductase, domain 2"/>
    <property type="match status" value="1"/>
</dbReference>
<dbReference type="InterPro" id="IPR016167">
    <property type="entry name" value="FAD-bd_PCMH_sub1"/>
</dbReference>
<feature type="domain" description="FAD-binding PCMH-type" evidence="6">
    <location>
        <begin position="71"/>
        <end position="243"/>
    </location>
</feature>
<evidence type="ECO:0000256" key="2">
    <source>
        <dbReference type="ARBA" id="ARBA00005466"/>
    </source>
</evidence>
<sequence>MEVLPALVAWAASSACRLSVVAESALGHRLCSSRAAIIEVQDLARRLSPAAQVLVPGSKGFDDASRRWSVFDEPRPGVVVIPGAPSDVAETVKYANEHDRPFLAVGGHHGAASTLAGLQGGIEIVMSSLSSVELSEDGKTARVGGGASSKTVIDALWEAGKQTVTGTCECTSLLGPGLGGGHGWLQGRHGLIADQFVSMDVVLADGDARTVDARSDPDLWWALRGAGHNFAIVTSVTVQVHDIAHRDWARETMVFTGDKVERVFETLRDTVFRDGRQDVDVVVWSYMLRIPAVDPENPVLVVYLLQEGVRTVAAAHSAALKALGPASVENAPGTYRDLAAWTMISAADGPCRKLGASNLRFPLYLDAYDVGAVRRAYDLFAATLRGNPEFADSIFLFENYPTQGLRAPPAADSAFAFRGDSILVAPLISFPSADRHLGGKAVVAGEALRRTLHEASGRETMHTYVNYAFRDNKLEMYGAEAWRQEKLARLKAKYDPHGRFNFYNPVV</sequence>
<dbReference type="Pfam" id="PF01565">
    <property type="entry name" value="FAD_binding_4"/>
    <property type="match status" value="1"/>
</dbReference>
<comment type="similarity">
    <text evidence="2">Belongs to the oxygen-dependent FAD-linked oxidoreductase family.</text>
</comment>
<keyword evidence="3" id="KW-0285">Flavoprotein</keyword>
<dbReference type="Proteomes" id="UP000315783">
    <property type="component" value="Unassembled WGS sequence"/>
</dbReference>
<reference evidence="7 8" key="1">
    <citation type="journal article" date="2019" name="Appl. Microbiol. Biotechnol.">
        <title>Genome sequence of Isaria javanica and comparative genome analysis insights into family S53 peptidase evolution in fungal entomopathogens.</title>
        <authorList>
            <person name="Lin R."/>
            <person name="Zhang X."/>
            <person name="Xin B."/>
            <person name="Zou M."/>
            <person name="Gao Y."/>
            <person name="Qin F."/>
            <person name="Hu Q."/>
            <person name="Xie B."/>
            <person name="Cheng X."/>
        </authorList>
    </citation>
    <scope>NUCLEOTIDE SEQUENCE [LARGE SCALE GENOMIC DNA]</scope>
    <source>
        <strain evidence="7 8">IJ1G</strain>
    </source>
</reference>